<reference evidence="2" key="2">
    <citation type="submission" date="2023-03" db="EMBL/GenBank/DDBJ databases">
        <title>Parabacteroides distasonis, a bacteria resistant against UC.</title>
        <authorList>
            <person name="Dai W."/>
        </authorList>
    </citation>
    <scope>NUCLEOTIDE SEQUENCE</scope>
    <source>
        <strain evidence="2">F1-28</strain>
    </source>
</reference>
<reference evidence="1" key="1">
    <citation type="submission" date="2021-10" db="EMBL/GenBank/DDBJ databases">
        <title>Collection of gut derived symbiotic bacterial strains cultured from healthy donors.</title>
        <authorList>
            <person name="Lin H."/>
            <person name="Littmann E."/>
            <person name="Kohout C."/>
            <person name="Pamer E.G."/>
        </authorList>
    </citation>
    <scope>NUCLEOTIDE SEQUENCE</scope>
    <source>
        <strain evidence="1">DFI.2.94</strain>
    </source>
</reference>
<dbReference type="EMBL" id="JAJCNI010000011">
    <property type="protein sequence ID" value="MCB6518320.1"/>
    <property type="molecule type" value="Genomic_DNA"/>
</dbReference>
<evidence type="ECO:0000313" key="1">
    <source>
        <dbReference type="EMBL" id="MCB6518320.1"/>
    </source>
</evidence>
<protein>
    <submittedName>
        <fullName evidence="1">Uncharacterized protein</fullName>
    </submittedName>
</protein>
<name>A0AAP2Q784_PARDI</name>
<organism evidence="1 3">
    <name type="scientific">Parabacteroides distasonis</name>
    <dbReference type="NCBI Taxonomy" id="823"/>
    <lineage>
        <taxon>Bacteria</taxon>
        <taxon>Pseudomonadati</taxon>
        <taxon>Bacteroidota</taxon>
        <taxon>Bacteroidia</taxon>
        <taxon>Bacteroidales</taxon>
        <taxon>Tannerellaceae</taxon>
        <taxon>Parabacteroides</taxon>
    </lineage>
</organism>
<dbReference type="Proteomes" id="UP001221009">
    <property type="component" value="Chromosome"/>
</dbReference>
<evidence type="ECO:0000313" key="3">
    <source>
        <dbReference type="Proteomes" id="UP001198806"/>
    </source>
</evidence>
<evidence type="ECO:0000313" key="2">
    <source>
        <dbReference type="EMBL" id="WET65957.1"/>
    </source>
</evidence>
<dbReference type="RefSeq" id="WP_122144641.1">
    <property type="nucleotide sequence ID" value="NZ_CP120353.1"/>
</dbReference>
<proteinExistence type="predicted"/>
<dbReference type="AlphaFoldDB" id="A0AAP2Q784"/>
<accession>A0AAP2Q784</accession>
<dbReference type="EMBL" id="CP120353">
    <property type="protein sequence ID" value="WET65957.1"/>
    <property type="molecule type" value="Genomic_DNA"/>
</dbReference>
<dbReference type="Proteomes" id="UP001198806">
    <property type="component" value="Unassembled WGS sequence"/>
</dbReference>
<sequence>MDISNNLFQALLKQQGLIDFRRISIQAEGDGKFFYGYFKDERFHVCDEELNEVDSRESFPNDAQTMLLIQDEESYHLRQQYDAYKEGYESPWTTKPNNWVINREGDRLLKDVSYYQPLSSLIQVVKRPTRLMDIPIGTIYEFCKDNLHLADNEKAEGHSTIKCNYRDIKEGKDNVLMKGKLEKRCTYLFAMDDLYFFNKDFSLWVVNKDGNTVFLQACEVVWYSKYGVKVLSKKEESGRSEWTIHSLDREKAHSRSMGRTPNDSDYEMPRAEYLGTPEYLLSHAGDKYVSIIDPSGKILFYKCFYNVRITRFANDLITLRDDNQDKEVLDVYGNSLGYIAPTGPRGYMVFKRELKQPVYFNEKDKTAHPYEYARELYGVLQIMQGEIIIPAIFSKIQIHSGMNETLLSIVSISNSGEGKEQVYQGLYVGRQLIVPIGCEDIKFMEYEERRYEYPHDKIRKKGNYIRYTRNGKQGLVYYNGIDIVNGCDEADMLYHENGCPNCALASQRGKYAFIYRDKLITGFVFDKIEAARITGWHDSDTQWAKVWKDGQCAIYRNEEPIIGYYTDIKAIKTKLFSLSEESSYSNVLFIVTGEDGKKGLYRMDEKEILPCVYESLKISEEVIYADGQYFDGDGSVVFECEGYDFLTKAKGGYGSSLCYANHETLVFVQTGSAKIREYERYNNKQTYTFGSLEFDFKKERFVPIEEEKTDNAPDYQENDNDYERDTYYALGEDDYARWRDQGGNLDDMMDGMGY</sequence>
<gene>
    <name evidence="1" type="ORF">LI194_10970</name>
    <name evidence="2" type="ORF">P2T59_08210</name>
</gene>